<feature type="transmembrane region" description="Helical" evidence="1">
    <location>
        <begin position="7"/>
        <end position="27"/>
    </location>
</feature>
<dbReference type="RefSeq" id="WP_141821500.1">
    <property type="nucleotide sequence ID" value="NZ_BAAAQC010000006.1"/>
</dbReference>
<evidence type="ECO:0000313" key="3">
    <source>
        <dbReference type="Proteomes" id="UP000320085"/>
    </source>
</evidence>
<keyword evidence="1" id="KW-1133">Transmembrane helix</keyword>
<keyword evidence="1" id="KW-0812">Transmembrane</keyword>
<feature type="transmembrane region" description="Helical" evidence="1">
    <location>
        <begin position="47"/>
        <end position="67"/>
    </location>
</feature>
<proteinExistence type="predicted"/>
<accession>A0A543PWX8</accession>
<dbReference type="OrthoDB" id="9995000at2"/>
<reference evidence="2 3" key="1">
    <citation type="submission" date="2019-06" db="EMBL/GenBank/DDBJ databases">
        <title>Sequencing the genomes of 1000 actinobacteria strains.</title>
        <authorList>
            <person name="Klenk H.-P."/>
        </authorList>
    </citation>
    <scope>NUCLEOTIDE SEQUENCE [LARGE SCALE GENOMIC DNA]</scope>
    <source>
        <strain evidence="2 3">DSM 21776</strain>
    </source>
</reference>
<dbReference type="Proteomes" id="UP000320085">
    <property type="component" value="Unassembled WGS sequence"/>
</dbReference>
<protein>
    <submittedName>
        <fullName evidence="2">Uncharacterized protein</fullName>
    </submittedName>
</protein>
<evidence type="ECO:0000313" key="2">
    <source>
        <dbReference type="EMBL" id="TQN48587.1"/>
    </source>
</evidence>
<dbReference type="EMBL" id="VFQF01000001">
    <property type="protein sequence ID" value="TQN48587.1"/>
    <property type="molecule type" value="Genomic_DNA"/>
</dbReference>
<dbReference type="AlphaFoldDB" id="A0A543PWX8"/>
<keyword evidence="1" id="KW-0472">Membrane</keyword>
<comment type="caution">
    <text evidence="2">The sequence shown here is derived from an EMBL/GenBank/DDBJ whole genome shotgun (WGS) entry which is preliminary data.</text>
</comment>
<organism evidence="2 3">
    <name type="scientific">Humibacillus xanthopallidus</name>
    <dbReference type="NCBI Taxonomy" id="412689"/>
    <lineage>
        <taxon>Bacteria</taxon>
        <taxon>Bacillati</taxon>
        <taxon>Actinomycetota</taxon>
        <taxon>Actinomycetes</taxon>
        <taxon>Micrococcales</taxon>
        <taxon>Intrasporangiaceae</taxon>
        <taxon>Humibacillus</taxon>
    </lineage>
</organism>
<name>A0A543PWX8_9MICO</name>
<sequence>MEVILQTTLISSLIGIVSGVFFALGNFAYSTSLPRFSGPVLTTAGQVLAIGGAAYIVRVAGDALVVARRLNPTS</sequence>
<evidence type="ECO:0000256" key="1">
    <source>
        <dbReference type="SAM" id="Phobius"/>
    </source>
</evidence>
<gene>
    <name evidence="2" type="ORF">FHX52_1726</name>
</gene>